<protein>
    <recommendedName>
        <fullName evidence="6">ZZ-type domain-containing protein</fullName>
    </recommendedName>
</protein>
<feature type="region of interest" description="Disordered" evidence="5">
    <location>
        <begin position="251"/>
        <end position="273"/>
    </location>
</feature>
<feature type="compositionally biased region" description="Acidic residues" evidence="5">
    <location>
        <begin position="973"/>
        <end position="988"/>
    </location>
</feature>
<dbReference type="SUPFAM" id="SSF57850">
    <property type="entry name" value="RING/U-box"/>
    <property type="match status" value="1"/>
</dbReference>
<organism evidence="7 8">
    <name type="scientific">Agrocybe chaxingu</name>
    <dbReference type="NCBI Taxonomy" id="84603"/>
    <lineage>
        <taxon>Eukaryota</taxon>
        <taxon>Fungi</taxon>
        <taxon>Dikarya</taxon>
        <taxon>Basidiomycota</taxon>
        <taxon>Agaricomycotina</taxon>
        <taxon>Agaricomycetes</taxon>
        <taxon>Agaricomycetidae</taxon>
        <taxon>Agaricales</taxon>
        <taxon>Agaricineae</taxon>
        <taxon>Strophariaceae</taxon>
        <taxon>Agrocybe</taxon>
    </lineage>
</organism>
<evidence type="ECO:0000313" key="8">
    <source>
        <dbReference type="Proteomes" id="UP001148786"/>
    </source>
</evidence>
<keyword evidence="8" id="KW-1185">Reference proteome</keyword>
<evidence type="ECO:0000256" key="3">
    <source>
        <dbReference type="ARBA" id="ARBA00022833"/>
    </source>
</evidence>
<dbReference type="OrthoDB" id="3222020at2759"/>
<dbReference type="InterPro" id="IPR000433">
    <property type="entry name" value="Znf_ZZ"/>
</dbReference>
<dbReference type="Proteomes" id="UP001148786">
    <property type="component" value="Unassembled WGS sequence"/>
</dbReference>
<feature type="domain" description="ZZ-type" evidence="6">
    <location>
        <begin position="734"/>
        <end position="753"/>
    </location>
</feature>
<feature type="compositionally biased region" description="Basic and acidic residues" evidence="5">
    <location>
        <begin position="707"/>
        <end position="717"/>
    </location>
</feature>
<comment type="caution">
    <text evidence="7">The sequence shown here is derived from an EMBL/GenBank/DDBJ whole genome shotgun (WGS) entry which is preliminary data.</text>
</comment>
<sequence length="1015" mass="117280">MDDDLRASAAVRNARKDYEEWSRKHTTLKTQLPPKDGRDYLRHARNLIPLLEGVAELHPFAKAIVLSFKAVIMFEHDRKENEARVTSVFLAQTDMMRVLLSLDNLDKRRRDYHDSGDEPEPDDLHKELMDRISYDITDCGNSIDTYYKEHRVLKFFRAEEWKQRLLGYVETFNNHRLSLQQTLQIQVVAGVDDLNFKMDLILKSLFDQKYDWEKTLATKTRQLGNRSRWMNNTKIIAELVKISNDHQVDPSVFNPKSSKSARSSTSDASTAVAATTESNTMDWHAHFIENIKEELNTSLEDLCERNRTLFETKLNFHTKRIEDAISKSAQRVIRALSGPYDRLDHEDLRELWKEMNWIFCVDNRLFALALFEYYLDKVSSYDHKQASGARDPTSLPPPADATKTIAFPRGQEFISAYGPRISKAIDCDDSGFIRISEANEFTSKIPKGWNLPQWCAYHTIGWFYEIRIYQMRMNEIFVRMCELQVSALPTNRFYMLHEISAIIRLFFPLSRHIEGSEIVNPPNEFLSSLQLIRRPPVTIDLIFEGQSLESYILPLSTLLLEHWLHLMEICSRETLDIREWNWVEITVSHVREVIIKRISDLSAQFSVEKGPNAINDELEDFYGGIYSHFYRQFFLDDTVPYTYDDIVAFISSISLIGDFPLIPAPADSSLVLRYESWEEYLNRLDEDDPDQYDEPPPAFGDPDEDPKEIPRDKNFAKREEIPQPYHTSYIAGQARYKCLNCEDVDLCASCYHDPAVADEVEGHSSLHTMLRLLVHIPPPFSSLIRNLAEHQEMEHTLDFQFQAAQTGTVHIECMCCSEAIDVHSTFYVCIGHTCDPDRFICGNCGDAAREDKEGHHPWHTVLVFKNLRLQEDDEVDDVDPFAHDREIGVASQDANINARIDNLETRMKALEARVDSGMAEIKGLFEKLLREMANQPQPVATQSRGLPAAQAPASGPNVPPLSFAHAQPAFNFDAEEREEEQPEEFEDHQEDRENFQRDQGDYQHDDDSGYQEDDY</sequence>
<keyword evidence="3" id="KW-0862">Zinc</keyword>
<evidence type="ECO:0000256" key="1">
    <source>
        <dbReference type="ARBA" id="ARBA00022723"/>
    </source>
</evidence>
<evidence type="ECO:0000256" key="2">
    <source>
        <dbReference type="ARBA" id="ARBA00022771"/>
    </source>
</evidence>
<keyword evidence="2" id="KW-0863">Zinc-finger</keyword>
<reference evidence="7" key="1">
    <citation type="submission" date="2022-07" db="EMBL/GenBank/DDBJ databases">
        <title>Genome Sequence of Agrocybe chaxingu.</title>
        <authorList>
            <person name="Buettner E."/>
        </authorList>
    </citation>
    <scope>NUCLEOTIDE SEQUENCE</scope>
    <source>
        <strain evidence="7">MP-N11</strain>
    </source>
</reference>
<keyword evidence="4" id="KW-0175">Coiled coil</keyword>
<evidence type="ECO:0000313" key="7">
    <source>
        <dbReference type="EMBL" id="KAJ3509167.1"/>
    </source>
</evidence>
<feature type="coiled-coil region" evidence="4">
    <location>
        <begin position="893"/>
        <end position="920"/>
    </location>
</feature>
<feature type="compositionally biased region" description="Low complexity" evidence="5">
    <location>
        <begin position="257"/>
        <end position="273"/>
    </location>
</feature>
<keyword evidence="1" id="KW-0479">Metal-binding</keyword>
<evidence type="ECO:0000259" key="6">
    <source>
        <dbReference type="Pfam" id="PF00569"/>
    </source>
</evidence>
<dbReference type="GO" id="GO:0008270">
    <property type="term" value="F:zinc ion binding"/>
    <property type="evidence" value="ECO:0007669"/>
    <property type="project" value="UniProtKB-KW"/>
</dbReference>
<proteinExistence type="predicted"/>
<evidence type="ECO:0000256" key="5">
    <source>
        <dbReference type="SAM" id="MobiDB-lite"/>
    </source>
</evidence>
<evidence type="ECO:0000256" key="4">
    <source>
        <dbReference type="SAM" id="Coils"/>
    </source>
</evidence>
<feature type="region of interest" description="Disordered" evidence="5">
    <location>
        <begin position="936"/>
        <end position="1015"/>
    </location>
</feature>
<dbReference type="EMBL" id="JANKHO010000498">
    <property type="protein sequence ID" value="KAJ3509167.1"/>
    <property type="molecule type" value="Genomic_DNA"/>
</dbReference>
<feature type="region of interest" description="Disordered" evidence="5">
    <location>
        <begin position="685"/>
        <end position="717"/>
    </location>
</feature>
<dbReference type="AlphaFoldDB" id="A0A9W8JYP4"/>
<accession>A0A9W8JYP4</accession>
<feature type="compositionally biased region" description="Basic and acidic residues" evidence="5">
    <location>
        <begin position="989"/>
        <end position="1007"/>
    </location>
</feature>
<dbReference type="Gene3D" id="3.30.60.90">
    <property type="match status" value="1"/>
</dbReference>
<name>A0A9W8JYP4_9AGAR</name>
<dbReference type="Pfam" id="PF00569">
    <property type="entry name" value="ZZ"/>
    <property type="match status" value="1"/>
</dbReference>
<gene>
    <name evidence="7" type="ORF">NLJ89_g5363</name>
</gene>
<dbReference type="InterPro" id="IPR043145">
    <property type="entry name" value="Znf_ZZ_sf"/>
</dbReference>